<dbReference type="EMBL" id="VJMI01013772">
    <property type="protein sequence ID" value="KAF0746908.1"/>
    <property type="molecule type" value="Genomic_DNA"/>
</dbReference>
<organism evidence="4 5">
    <name type="scientific">Aphanomyces astaci</name>
    <name type="common">Crayfish plague agent</name>
    <dbReference type="NCBI Taxonomy" id="112090"/>
    <lineage>
        <taxon>Eukaryota</taxon>
        <taxon>Sar</taxon>
        <taxon>Stramenopiles</taxon>
        <taxon>Oomycota</taxon>
        <taxon>Saprolegniomycetes</taxon>
        <taxon>Saprolegniales</taxon>
        <taxon>Verrucalvaceae</taxon>
        <taxon>Aphanomyces</taxon>
    </lineage>
</organism>
<evidence type="ECO:0000256" key="1">
    <source>
        <dbReference type="ARBA" id="ARBA00022679"/>
    </source>
</evidence>
<feature type="domain" description="Glycosyltransferase family 28 N-terminal" evidence="2">
    <location>
        <begin position="6"/>
        <end position="81"/>
    </location>
</feature>
<reference evidence="4 5" key="1">
    <citation type="submission" date="2019-06" db="EMBL/GenBank/DDBJ databases">
        <title>Genomics analysis of Aphanomyces spp. identifies a new class of oomycete effector associated with host adaptation.</title>
        <authorList>
            <person name="Gaulin E."/>
        </authorList>
    </citation>
    <scope>NUCLEOTIDE SEQUENCE [LARGE SCALE GENOMIC DNA]</scope>
    <source>
        <strain evidence="4 5">E</strain>
    </source>
</reference>
<sequence>MAPKNIVFVSVGTRGDVQPLCIVGQALEALGHTVKFAAERRLEPLITTEFGLAFRPLEGDFCGLLFHDDFHDRFRQSNVVQLLALMDEWANRFDKAAILASYIPALEGADIVISGHLCADESYAAAEYLGATWVPLYLGGFNLPTAEFPHGMMEGFVGSWFGFVNRWSHRFVWSQVWKNKRTAINKWRETQLKLPPVTSPYGVLDALVTNDNIVQYQACSLLLSGPKHQVPLDYTPGKVVYTGFVFPTKPQPEPEMLNVSFILKPQTSAFLRATSGPVIYIGFGSMPTLKPLVLLQLAIDVCKLANCRCVLATGWSAVEQPGVQELAATHSDIVYIENGSISHPWLFPQMTCILHHAGLGTIGAALRSGVPQLPCPVGIDQFFNADVLVRLGVAPCTVSKVQMVSAAYVGKAVQKVLGNDKMIQHKARELGEFVSKESAETVPRLCSMILATKPTFATTTTTTPHA</sequence>
<gene>
    <name evidence="4" type="ORF">AaE_007947</name>
</gene>
<name>A0A6A5AET5_APHAT</name>
<dbReference type="PANTHER" id="PTHR48050:SF13">
    <property type="entry name" value="STEROL 3-BETA-GLUCOSYLTRANSFERASE UGT80A2"/>
    <property type="match status" value="1"/>
</dbReference>
<dbReference type="VEuPathDB" id="FungiDB:H257_10604"/>
<dbReference type="Gene3D" id="3.40.50.2000">
    <property type="entry name" value="Glycogen Phosphorylase B"/>
    <property type="match status" value="2"/>
</dbReference>
<dbReference type="CDD" id="cd03784">
    <property type="entry name" value="GT1_Gtf-like"/>
    <property type="match status" value="1"/>
</dbReference>
<dbReference type="Pfam" id="PF03033">
    <property type="entry name" value="Glyco_transf_28"/>
    <property type="match status" value="1"/>
</dbReference>
<dbReference type="Proteomes" id="UP000469452">
    <property type="component" value="Unassembled WGS sequence"/>
</dbReference>
<dbReference type="InterPro" id="IPR010610">
    <property type="entry name" value="EryCIII-like_C"/>
</dbReference>
<comment type="caution">
    <text evidence="4">The sequence shown here is derived from an EMBL/GenBank/DDBJ whole genome shotgun (WGS) entry which is preliminary data.</text>
</comment>
<proteinExistence type="predicted"/>
<dbReference type="GO" id="GO:0005975">
    <property type="term" value="P:carbohydrate metabolic process"/>
    <property type="evidence" value="ECO:0007669"/>
    <property type="project" value="InterPro"/>
</dbReference>
<dbReference type="InterPro" id="IPR050426">
    <property type="entry name" value="Glycosyltransferase_28"/>
</dbReference>
<dbReference type="InterPro" id="IPR002213">
    <property type="entry name" value="UDP_glucos_trans"/>
</dbReference>
<evidence type="ECO:0000259" key="3">
    <source>
        <dbReference type="Pfam" id="PF06722"/>
    </source>
</evidence>
<dbReference type="SUPFAM" id="SSF53756">
    <property type="entry name" value="UDP-Glycosyltransferase/glycogen phosphorylase"/>
    <property type="match status" value="1"/>
</dbReference>
<dbReference type="PANTHER" id="PTHR48050">
    <property type="entry name" value="STEROL 3-BETA-GLUCOSYLTRANSFERASE"/>
    <property type="match status" value="1"/>
</dbReference>
<evidence type="ECO:0000313" key="4">
    <source>
        <dbReference type="EMBL" id="KAF0746908.1"/>
    </source>
</evidence>
<dbReference type="GO" id="GO:0016906">
    <property type="term" value="F:sterol 3-beta-glucosyltransferase activity"/>
    <property type="evidence" value="ECO:0007669"/>
    <property type="project" value="UniProtKB-ARBA"/>
</dbReference>
<dbReference type="Pfam" id="PF06722">
    <property type="entry name" value="EryCIII-like_C"/>
    <property type="match status" value="1"/>
</dbReference>
<accession>A0A6A5AET5</accession>
<dbReference type="AlphaFoldDB" id="A0A6A5AET5"/>
<dbReference type="InterPro" id="IPR004276">
    <property type="entry name" value="GlycoTrans_28_N"/>
</dbReference>
<keyword evidence="1" id="KW-0808">Transferase</keyword>
<evidence type="ECO:0000313" key="5">
    <source>
        <dbReference type="Proteomes" id="UP000469452"/>
    </source>
</evidence>
<evidence type="ECO:0000259" key="2">
    <source>
        <dbReference type="Pfam" id="PF03033"/>
    </source>
</evidence>
<feature type="domain" description="Erythromycin biosynthesis protein CIII-like C-terminal" evidence="3">
    <location>
        <begin position="346"/>
        <end position="436"/>
    </location>
</feature>
<protein>
    <submittedName>
        <fullName evidence="4">Uncharacterized protein</fullName>
    </submittedName>
</protein>